<evidence type="ECO:0000313" key="2">
    <source>
        <dbReference type="EMBL" id="CAJ2512084.1"/>
    </source>
</evidence>
<keyword evidence="3" id="KW-1185">Reference proteome</keyword>
<feature type="chain" id="PRO_5042534961" evidence="1">
    <location>
        <begin position="21"/>
        <end position="350"/>
    </location>
</feature>
<dbReference type="Gene3D" id="2.120.10.30">
    <property type="entry name" value="TolB, C-terminal domain"/>
    <property type="match status" value="1"/>
</dbReference>
<name>A0AAI8VVZ6_9PEZI</name>
<dbReference type="EMBL" id="CAUWAG010000018">
    <property type="protein sequence ID" value="CAJ2512084.1"/>
    <property type="molecule type" value="Genomic_DNA"/>
</dbReference>
<protein>
    <submittedName>
        <fullName evidence="2">Uu.00g077090.m01.CDS01</fullName>
    </submittedName>
</protein>
<dbReference type="Proteomes" id="UP001295740">
    <property type="component" value="Unassembled WGS sequence"/>
</dbReference>
<dbReference type="AlphaFoldDB" id="A0AAI8VVZ6"/>
<dbReference type="PANTHER" id="PTHR42060">
    <property type="entry name" value="NHL REPEAT-CONTAINING PROTEIN-RELATED"/>
    <property type="match status" value="1"/>
</dbReference>
<accession>A0AAI8VVZ6</accession>
<dbReference type="InterPro" id="IPR011042">
    <property type="entry name" value="6-blade_b-propeller_TolB-like"/>
</dbReference>
<evidence type="ECO:0000313" key="3">
    <source>
        <dbReference type="Proteomes" id="UP001295740"/>
    </source>
</evidence>
<feature type="signal peptide" evidence="1">
    <location>
        <begin position="1"/>
        <end position="20"/>
    </location>
</feature>
<keyword evidence="1" id="KW-0732">Signal</keyword>
<dbReference type="InterPro" id="IPR052998">
    <property type="entry name" value="Hetero-Diels-Alderase-like"/>
</dbReference>
<organism evidence="2 3">
    <name type="scientific">Anthostomella pinea</name>
    <dbReference type="NCBI Taxonomy" id="933095"/>
    <lineage>
        <taxon>Eukaryota</taxon>
        <taxon>Fungi</taxon>
        <taxon>Dikarya</taxon>
        <taxon>Ascomycota</taxon>
        <taxon>Pezizomycotina</taxon>
        <taxon>Sordariomycetes</taxon>
        <taxon>Xylariomycetidae</taxon>
        <taxon>Xylariales</taxon>
        <taxon>Xylariaceae</taxon>
        <taxon>Anthostomella</taxon>
    </lineage>
</organism>
<proteinExistence type="predicted"/>
<comment type="caution">
    <text evidence="2">The sequence shown here is derived from an EMBL/GenBank/DDBJ whole genome shotgun (WGS) entry which is preliminary data.</text>
</comment>
<dbReference type="SUPFAM" id="SSF63829">
    <property type="entry name" value="Calcium-dependent phosphotriesterase"/>
    <property type="match status" value="1"/>
</dbReference>
<sequence length="350" mass="36772">MHRVHLLVGIFSAFLAYAVAVSQNTLPTLTLPVETVFQFGEIGTWIENLVIRKNGHILFTTVSPNASLYQLACPCTAKTEATLVHHFANITALTGIDAVTDDTFVVLGGNTSAPGTPILGTWSAWEVTFGVDAAALFIQKIVDLPGDVMPNGIALVPKHPNILLITDSKGGSILRLDRAARTCEPVIQLPVMEPAPHSVPAIGINGLKIRDGFAYWTNSFASTIYRTCIDDDGLPCGGDDDPQNATELVAVVRQTWLDDVTFGGDGTMWLATNPNNTVVAISAEGKQVVVAGSGADLGLAGATALAFGRTAIDADVLYVTTSGGLALPINGTVVEPGKVVAVNTGNWKEI</sequence>
<reference evidence="2" key="1">
    <citation type="submission" date="2023-10" db="EMBL/GenBank/DDBJ databases">
        <authorList>
            <person name="Hackl T."/>
        </authorList>
    </citation>
    <scope>NUCLEOTIDE SEQUENCE</scope>
</reference>
<gene>
    <name evidence="2" type="ORF">KHLLAP_LOCUS12552</name>
</gene>
<evidence type="ECO:0000256" key="1">
    <source>
        <dbReference type="SAM" id="SignalP"/>
    </source>
</evidence>
<dbReference type="PANTHER" id="PTHR42060:SF1">
    <property type="entry name" value="NHL REPEAT-CONTAINING PROTEIN"/>
    <property type="match status" value="1"/>
</dbReference>